<keyword evidence="2" id="KW-1185">Reference proteome</keyword>
<reference evidence="1 2" key="1">
    <citation type="submission" date="2016-04" db="EMBL/GenBank/DDBJ databases">
        <authorList>
            <person name="Mornico D."/>
        </authorList>
    </citation>
    <scope>NUCLEOTIDE SEQUENCE [LARGE SCALE GENOMIC DNA]</scope>
    <source>
        <strain evidence="1 2">A121</strain>
    </source>
</reference>
<sequence>MFKASFKKSSDNGHIFAPLLKTVKRPLHQEPFFKASGRDD</sequence>
<dbReference type="Proteomes" id="UP000195338">
    <property type="component" value="Unassembled WGS sequence"/>
</dbReference>
<name>A0ABY0JMU1_9ENTR</name>
<proteinExistence type="predicted"/>
<dbReference type="EMBL" id="FLUX01000019">
    <property type="protein sequence ID" value="SBW24591.1"/>
    <property type="molecule type" value="Genomic_DNA"/>
</dbReference>
<protein>
    <submittedName>
        <fullName evidence="1">Uncharacterized protein</fullName>
    </submittedName>
</protein>
<comment type="caution">
    <text evidence="1">The sequence shown here is derived from an EMBL/GenBank/DDBJ whole genome shotgun (WGS) entry which is preliminary data.</text>
</comment>
<gene>
    <name evidence="1" type="ORF">BN4901_1845</name>
</gene>
<accession>A0ABY0JMU1</accession>
<evidence type="ECO:0000313" key="1">
    <source>
        <dbReference type="EMBL" id="SBW24591.1"/>
    </source>
</evidence>
<evidence type="ECO:0000313" key="2">
    <source>
        <dbReference type="Proteomes" id="UP000195338"/>
    </source>
</evidence>
<organism evidence="1 2">
    <name type="scientific">Citrobacter europaeus</name>
    <dbReference type="NCBI Taxonomy" id="1914243"/>
    <lineage>
        <taxon>Bacteria</taxon>
        <taxon>Pseudomonadati</taxon>
        <taxon>Pseudomonadota</taxon>
        <taxon>Gammaproteobacteria</taxon>
        <taxon>Enterobacterales</taxon>
        <taxon>Enterobacteriaceae</taxon>
        <taxon>Citrobacter</taxon>
    </lineage>
</organism>